<organism evidence="2 3">
    <name type="scientific">Phaseolus vulgaris</name>
    <name type="common">Kidney bean</name>
    <name type="synonym">French bean</name>
    <dbReference type="NCBI Taxonomy" id="3885"/>
    <lineage>
        <taxon>Eukaryota</taxon>
        <taxon>Viridiplantae</taxon>
        <taxon>Streptophyta</taxon>
        <taxon>Embryophyta</taxon>
        <taxon>Tracheophyta</taxon>
        <taxon>Spermatophyta</taxon>
        <taxon>Magnoliopsida</taxon>
        <taxon>eudicotyledons</taxon>
        <taxon>Gunneridae</taxon>
        <taxon>Pentapetalae</taxon>
        <taxon>rosids</taxon>
        <taxon>fabids</taxon>
        <taxon>Fabales</taxon>
        <taxon>Fabaceae</taxon>
        <taxon>Papilionoideae</taxon>
        <taxon>50 kb inversion clade</taxon>
        <taxon>NPAAA clade</taxon>
        <taxon>indigoferoid/millettioid clade</taxon>
        <taxon>Phaseoleae</taxon>
        <taxon>Phaseolus</taxon>
    </lineage>
</organism>
<dbReference type="Gramene" id="ESW11031">
    <property type="protein sequence ID" value="ESW11031"/>
    <property type="gene ID" value="PHAVU_009G259700g"/>
</dbReference>
<dbReference type="OrthoDB" id="118550at2759"/>
<feature type="compositionally biased region" description="Basic and acidic residues" evidence="1">
    <location>
        <begin position="453"/>
        <end position="464"/>
    </location>
</feature>
<proteinExistence type="predicted"/>
<keyword evidence="3" id="KW-1185">Reference proteome</keyword>
<dbReference type="STRING" id="3885.V7B3J9"/>
<evidence type="ECO:0008006" key="4">
    <source>
        <dbReference type="Google" id="ProtNLM"/>
    </source>
</evidence>
<feature type="compositionally biased region" description="Basic and acidic residues" evidence="1">
    <location>
        <begin position="481"/>
        <end position="492"/>
    </location>
</feature>
<evidence type="ECO:0000313" key="2">
    <source>
        <dbReference type="EMBL" id="ESW11031.1"/>
    </source>
</evidence>
<sequence>MLEKEAFVKGVPIGQALDIDIPPPRPKRKPSNPYPRKTNVVVPTLQNAAKNGKSLISIASLHGKQALDLEKEPLPEKHGVDLKENKDESSWKAFTILQEAPCSSVSLPQRNSCALREFIPSIKEVITLDETNESFITDELQNHKLELHDDGNHTQKTNGICKVSKLENSGALKLVQTENTDAPHCALTIDGMQGNQNYPRHVPVHVVDENFGTSNQNPSPDMLVQDSIFNVHPKILPNSVASNITESQNNTERSSVHQSFPPCPPFTQHNQDDYHSFLHMSSTFSNLIVSTLLQNPAAHAAASFAATFWPYANAEASSDSPVCTQGFPSARIGSPPTVTAITAATVAAATVWWAAHGLLPLCTPFAFPPASATTAPSMTIGESPHKNQQGEVKPQNPHLLDQILDPEQSEVLQAQHPVVSSSESQDKGDTNVNTASKATTNPEMNQAISENPDSDKMNGRKPVDRSSCGSNTTSSSEETEIQEKDEKEKEELNTPDANLLGTEPNNRRSRSITNLTESWKEVSQGGRLAFQALFSREVLPQSFSPPHALINADNQVHSIKNNADCKDEEALETKKCSPDCDGLQKSVLFVKDNEEEEGLLSIGLGQGKLKSRRTGFKPYKRCSVEAKENMVCNQGEEKGAKRIRLNEEAST</sequence>
<dbReference type="eggNOG" id="KOG0724">
    <property type="taxonomic scope" value="Eukaryota"/>
</dbReference>
<dbReference type="OMA" id="KMHGRAW"/>
<feature type="region of interest" description="Disordered" evidence="1">
    <location>
        <begin position="413"/>
        <end position="510"/>
    </location>
</feature>
<feature type="compositionally biased region" description="Low complexity" evidence="1">
    <location>
        <begin position="466"/>
        <end position="476"/>
    </location>
</feature>
<feature type="region of interest" description="Disordered" evidence="1">
    <location>
        <begin position="16"/>
        <end position="38"/>
    </location>
</feature>
<gene>
    <name evidence="2" type="ORF">PHAVU_009G259700g</name>
</gene>
<accession>V7B3J9</accession>
<reference evidence="3" key="1">
    <citation type="journal article" date="2014" name="Nat. Genet.">
        <title>A reference genome for common bean and genome-wide analysis of dual domestications.</title>
        <authorList>
            <person name="Schmutz J."/>
            <person name="McClean P.E."/>
            <person name="Mamidi S."/>
            <person name="Wu G.A."/>
            <person name="Cannon S.B."/>
            <person name="Grimwood J."/>
            <person name="Jenkins J."/>
            <person name="Shu S."/>
            <person name="Song Q."/>
            <person name="Chavarro C."/>
            <person name="Torres-Torres M."/>
            <person name="Geffroy V."/>
            <person name="Moghaddam S.M."/>
            <person name="Gao D."/>
            <person name="Abernathy B."/>
            <person name="Barry K."/>
            <person name="Blair M."/>
            <person name="Brick M.A."/>
            <person name="Chovatia M."/>
            <person name="Gepts P."/>
            <person name="Goodstein D.M."/>
            <person name="Gonzales M."/>
            <person name="Hellsten U."/>
            <person name="Hyten D.L."/>
            <person name="Jia G."/>
            <person name="Kelly J.D."/>
            <person name="Kudrna D."/>
            <person name="Lee R."/>
            <person name="Richard M.M."/>
            <person name="Miklas P.N."/>
            <person name="Osorno J.M."/>
            <person name="Rodrigues J."/>
            <person name="Thareau V."/>
            <person name="Urrea C.A."/>
            <person name="Wang M."/>
            <person name="Yu Y."/>
            <person name="Zhang M."/>
            <person name="Wing R.A."/>
            <person name="Cregan P.B."/>
            <person name="Rokhsar D.S."/>
            <person name="Jackson S.A."/>
        </authorList>
    </citation>
    <scope>NUCLEOTIDE SEQUENCE [LARGE SCALE GENOMIC DNA]</scope>
    <source>
        <strain evidence="3">cv. G19833</strain>
    </source>
</reference>
<feature type="compositionally biased region" description="Polar residues" evidence="1">
    <location>
        <begin position="430"/>
        <end position="451"/>
    </location>
</feature>
<evidence type="ECO:0000256" key="1">
    <source>
        <dbReference type="SAM" id="MobiDB-lite"/>
    </source>
</evidence>
<dbReference type="Proteomes" id="UP000000226">
    <property type="component" value="Chromosome 9"/>
</dbReference>
<protein>
    <recommendedName>
        <fullName evidence="4">Protein LHY</fullName>
    </recommendedName>
</protein>
<dbReference type="AlphaFoldDB" id="V7B3J9"/>
<name>V7B3J9_PHAVU</name>
<evidence type="ECO:0000313" key="3">
    <source>
        <dbReference type="Proteomes" id="UP000000226"/>
    </source>
</evidence>
<dbReference type="EMBL" id="CM002296">
    <property type="protein sequence ID" value="ESW11031.1"/>
    <property type="molecule type" value="Genomic_DNA"/>
</dbReference>